<dbReference type="EMBL" id="GBYX01476556">
    <property type="protein sequence ID" value="JAO05121.1"/>
    <property type="molecule type" value="Transcribed_RNA"/>
</dbReference>
<feature type="non-terminal residue" evidence="2">
    <location>
        <position position="1"/>
    </location>
</feature>
<name>A0A0S7EJG0_9TELE</name>
<organism evidence="2">
    <name type="scientific">Poeciliopsis prolifica</name>
    <name type="common">blackstripe livebearer</name>
    <dbReference type="NCBI Taxonomy" id="188132"/>
    <lineage>
        <taxon>Eukaryota</taxon>
        <taxon>Metazoa</taxon>
        <taxon>Chordata</taxon>
        <taxon>Craniata</taxon>
        <taxon>Vertebrata</taxon>
        <taxon>Euteleostomi</taxon>
        <taxon>Actinopterygii</taxon>
        <taxon>Neopterygii</taxon>
        <taxon>Teleostei</taxon>
        <taxon>Neoteleostei</taxon>
        <taxon>Acanthomorphata</taxon>
        <taxon>Ovalentaria</taxon>
        <taxon>Atherinomorphae</taxon>
        <taxon>Cyprinodontiformes</taxon>
        <taxon>Poeciliidae</taxon>
        <taxon>Poeciliinae</taxon>
        <taxon>Poeciliopsis</taxon>
    </lineage>
</organism>
<evidence type="ECO:0000313" key="2">
    <source>
        <dbReference type="EMBL" id="JAO05121.1"/>
    </source>
</evidence>
<reference evidence="2" key="1">
    <citation type="submission" date="2014-12" db="EMBL/GenBank/DDBJ databases">
        <title>Parallel Evolution in Life History Adaptation Evident in the Tissue-Specific Poeciliopsis prolifica transcriptome.</title>
        <authorList>
            <person name="Jue N.K."/>
            <person name="Foley R.J."/>
            <person name="Obergfell C."/>
            <person name="Reznick D.N."/>
            <person name="O'Neill R.J."/>
            <person name="O'Neill M.J."/>
        </authorList>
    </citation>
    <scope>NUCLEOTIDE SEQUENCE</scope>
</reference>
<feature type="region of interest" description="Disordered" evidence="1">
    <location>
        <begin position="86"/>
        <end position="133"/>
    </location>
</feature>
<feature type="compositionally biased region" description="Pro residues" evidence="1">
    <location>
        <begin position="104"/>
        <end position="115"/>
    </location>
</feature>
<sequence length="133" mass="14049">SVCLSLSSPGRAGSRTTDGSPRLNVAVLLAERIWLLFLVGSVGFWSKEMITVSGSGSEPSSTEAGADLSVRLDWIRGMQQLQVRGQAQAGSEGFLSHLKGPAAPLLPPAPPPPPWPRRRLTCHSGPRLSRGGL</sequence>
<dbReference type="AlphaFoldDB" id="A0A0S7EJG0"/>
<gene>
    <name evidence="2" type="primary">PPUP9369</name>
</gene>
<evidence type="ECO:0000256" key="1">
    <source>
        <dbReference type="SAM" id="MobiDB-lite"/>
    </source>
</evidence>
<protein>
    <submittedName>
        <fullName evidence="2">PPUP9369</fullName>
    </submittedName>
</protein>
<accession>A0A0S7EJG0</accession>
<proteinExistence type="predicted"/>